<sequence length="462" mass="50415">MRTLGKGMVGATCVLSMAVLVAGCGTSSTGGAGDTTQVTKSTQIDKKTGLPAYNGKATITFWSWVPNDAKRVQIFEKYYPNIKVKLEDVGAGSPEYTKLSTAIQAKSGAPDVVMLEYDMMPQFIESGGLADITQYVDPVKSKFPTWVMNQVSSNGKVYAVPEDTGPLGLYYQKSIFDQEHLSVPTTWAQFQTEAEQFHQNNPNQAFSYFATNDGQWQLGLLWAAGITPFQQTSDGNWKISLDSPQAVKVFQYWGNLIKSGAVEAVQPGTPSWEKEMDQGKFATVVGSAWYPSEDIVPWDKHASEHDWHAAFIPQWTAGQTVDGDWGGSADAVTTQSKYPEAAAIFADFINTSQYEQPHNVQPAGTGGGGLFPADKDGFSVPSFSAPDPSLGGQTANKDIFETESSRVDANWQWNPWSTYTFQELQSEVTNAVDGKESWQQALTNAQNKIVAYAKSQGYNVQG</sequence>
<evidence type="ECO:0000256" key="1">
    <source>
        <dbReference type="ARBA" id="ARBA00022475"/>
    </source>
</evidence>
<dbReference type="RefSeq" id="WP_275475641.1">
    <property type="nucleotide sequence ID" value="NZ_CP162940.1"/>
</dbReference>
<evidence type="ECO:0000313" key="8">
    <source>
        <dbReference type="Proteomes" id="UP001579974"/>
    </source>
</evidence>
<keyword evidence="4" id="KW-0564">Palmitate</keyword>
<evidence type="ECO:0000256" key="2">
    <source>
        <dbReference type="ARBA" id="ARBA00022729"/>
    </source>
</evidence>
<evidence type="ECO:0000256" key="5">
    <source>
        <dbReference type="ARBA" id="ARBA00023288"/>
    </source>
</evidence>
<dbReference type="InterPro" id="IPR050490">
    <property type="entry name" value="Bact_solute-bd_prot1"/>
</dbReference>
<gene>
    <name evidence="7" type="ORF">KKP3000_001239</name>
</gene>
<evidence type="ECO:0000256" key="3">
    <source>
        <dbReference type="ARBA" id="ARBA00023136"/>
    </source>
</evidence>
<keyword evidence="5" id="KW-0449">Lipoprotein</keyword>
<dbReference type="InterPro" id="IPR006059">
    <property type="entry name" value="SBP"/>
</dbReference>
<reference evidence="7 8" key="1">
    <citation type="journal article" date="2024" name="Int. J. Mol. Sci.">
        <title>Exploration of Alicyclobacillus spp. Genome in Search of Antibiotic Resistance.</title>
        <authorList>
            <person name="Bucka-Kolendo J."/>
            <person name="Kiousi D.E."/>
            <person name="Dekowska A."/>
            <person name="Mikolajczuk-Szczyrba A."/>
            <person name="Karadedos D.M."/>
            <person name="Michael P."/>
            <person name="Galanis A."/>
            <person name="Sokolowska B."/>
        </authorList>
    </citation>
    <scope>NUCLEOTIDE SEQUENCE [LARGE SCALE GENOMIC DNA]</scope>
    <source>
        <strain evidence="7 8">KKP 3000</strain>
    </source>
</reference>
<comment type="caution">
    <text evidence="7">The sequence shown here is derived from an EMBL/GenBank/DDBJ whole genome shotgun (WGS) entry which is preliminary data.</text>
</comment>
<evidence type="ECO:0000256" key="4">
    <source>
        <dbReference type="ARBA" id="ARBA00023139"/>
    </source>
</evidence>
<feature type="chain" id="PRO_5046751666" evidence="6">
    <location>
        <begin position="33"/>
        <end position="462"/>
    </location>
</feature>
<dbReference type="PANTHER" id="PTHR43649">
    <property type="entry name" value="ARABINOSE-BINDING PROTEIN-RELATED"/>
    <property type="match status" value="1"/>
</dbReference>
<proteinExistence type="predicted"/>
<protein>
    <submittedName>
        <fullName evidence="7">Extracellular solute-binding protein</fullName>
    </submittedName>
</protein>
<keyword evidence="2 6" id="KW-0732">Signal</keyword>
<dbReference type="PANTHER" id="PTHR43649:SF33">
    <property type="entry name" value="POLYGALACTURONAN_RHAMNOGALACTURONAN-BINDING PROTEIN YTCQ"/>
    <property type="match status" value="1"/>
</dbReference>
<dbReference type="PROSITE" id="PS51257">
    <property type="entry name" value="PROKAR_LIPOPROTEIN"/>
    <property type="match status" value="1"/>
</dbReference>
<keyword evidence="1" id="KW-1003">Cell membrane</keyword>
<evidence type="ECO:0000313" key="7">
    <source>
        <dbReference type="EMBL" id="MFB5188805.1"/>
    </source>
</evidence>
<feature type="signal peptide" evidence="6">
    <location>
        <begin position="1"/>
        <end position="32"/>
    </location>
</feature>
<keyword evidence="3" id="KW-0472">Membrane</keyword>
<keyword evidence="8" id="KW-1185">Reference proteome</keyword>
<dbReference type="Pfam" id="PF01547">
    <property type="entry name" value="SBP_bac_1"/>
    <property type="match status" value="1"/>
</dbReference>
<dbReference type="EMBL" id="JBDXSU010000001">
    <property type="protein sequence ID" value="MFB5188805.1"/>
    <property type="molecule type" value="Genomic_DNA"/>
</dbReference>
<evidence type="ECO:0000256" key="6">
    <source>
        <dbReference type="SAM" id="SignalP"/>
    </source>
</evidence>
<dbReference type="SUPFAM" id="SSF53850">
    <property type="entry name" value="Periplasmic binding protein-like II"/>
    <property type="match status" value="1"/>
</dbReference>
<name>A0ABV5AAD8_9BACL</name>
<accession>A0ABV5AAD8</accession>
<dbReference type="Gene3D" id="3.40.190.10">
    <property type="entry name" value="Periplasmic binding protein-like II"/>
    <property type="match status" value="3"/>
</dbReference>
<organism evidence="7 8">
    <name type="scientific">Alicyclobacillus fastidiosus</name>
    <dbReference type="NCBI Taxonomy" id="392011"/>
    <lineage>
        <taxon>Bacteria</taxon>
        <taxon>Bacillati</taxon>
        <taxon>Bacillota</taxon>
        <taxon>Bacilli</taxon>
        <taxon>Bacillales</taxon>
        <taxon>Alicyclobacillaceae</taxon>
        <taxon>Alicyclobacillus</taxon>
    </lineage>
</organism>
<dbReference type="Proteomes" id="UP001579974">
    <property type="component" value="Unassembled WGS sequence"/>
</dbReference>